<evidence type="ECO:0000313" key="14">
    <source>
        <dbReference type="Proteomes" id="UP000230066"/>
    </source>
</evidence>
<feature type="region of interest" description="Disordered" evidence="10">
    <location>
        <begin position="400"/>
        <end position="432"/>
    </location>
</feature>
<comment type="similarity">
    <text evidence="2">Belongs to the secreted frizzled-related protein (sFRP) family.</text>
</comment>
<dbReference type="InterPro" id="IPR001134">
    <property type="entry name" value="Netrin_domain"/>
</dbReference>
<dbReference type="GO" id="GO:0017147">
    <property type="term" value="F:Wnt-protein binding"/>
    <property type="evidence" value="ECO:0007669"/>
    <property type="project" value="TreeGrafter"/>
</dbReference>
<keyword evidence="14" id="KW-1185">Reference proteome</keyword>
<feature type="disulfide bond" evidence="9">
    <location>
        <begin position="150"/>
        <end position="196"/>
    </location>
</feature>
<evidence type="ECO:0000256" key="5">
    <source>
        <dbReference type="ARBA" id="ARBA00022687"/>
    </source>
</evidence>
<keyword evidence="5" id="KW-0879">Wnt signaling pathway</keyword>
<dbReference type="PROSITE" id="PS50189">
    <property type="entry name" value="NTR"/>
    <property type="match status" value="1"/>
</dbReference>
<dbReference type="InterPro" id="IPR020067">
    <property type="entry name" value="Frizzled_dom"/>
</dbReference>
<organism evidence="13 14">
    <name type="scientific">Fasciola hepatica</name>
    <name type="common">Liver fluke</name>
    <dbReference type="NCBI Taxonomy" id="6192"/>
    <lineage>
        <taxon>Eukaryota</taxon>
        <taxon>Metazoa</taxon>
        <taxon>Spiralia</taxon>
        <taxon>Lophotrochozoa</taxon>
        <taxon>Platyhelminthes</taxon>
        <taxon>Trematoda</taxon>
        <taxon>Digenea</taxon>
        <taxon>Plagiorchiida</taxon>
        <taxon>Echinostomata</taxon>
        <taxon>Echinostomatoidea</taxon>
        <taxon>Fasciolidae</taxon>
        <taxon>Fasciola</taxon>
    </lineage>
</organism>
<comment type="subcellular location">
    <subcellularLocation>
        <location evidence="1">Secreted</location>
    </subcellularLocation>
</comment>
<dbReference type="FunFam" id="1.10.2000.10:FF:000001">
    <property type="entry name" value="secreted frizzled-related protein 2"/>
    <property type="match status" value="1"/>
</dbReference>
<keyword evidence="4" id="KW-0964">Secreted</keyword>
<dbReference type="Pfam" id="PF01392">
    <property type="entry name" value="Fz"/>
    <property type="match status" value="1"/>
</dbReference>
<evidence type="ECO:0000256" key="4">
    <source>
        <dbReference type="ARBA" id="ARBA00022525"/>
    </source>
</evidence>
<dbReference type="PANTHER" id="PTHR11309:SF148">
    <property type="entry name" value="SECRETED FRIZZLED-RELATED PROTEIN 1"/>
    <property type="match status" value="1"/>
</dbReference>
<dbReference type="AlphaFoldDB" id="A0A4E0RI32"/>
<keyword evidence="3" id="KW-0217">Developmental protein</keyword>
<evidence type="ECO:0000256" key="9">
    <source>
        <dbReference type="PROSITE-ProRule" id="PRU00090"/>
    </source>
</evidence>
<evidence type="ECO:0000256" key="7">
    <source>
        <dbReference type="ARBA" id="ARBA00022782"/>
    </source>
</evidence>
<dbReference type="Proteomes" id="UP000230066">
    <property type="component" value="Unassembled WGS sequence"/>
</dbReference>
<name>A0A4E0RI32_FASHE</name>
<feature type="disulfide bond" evidence="9">
    <location>
        <begin position="219"/>
        <end position="243"/>
    </location>
</feature>
<dbReference type="InterPro" id="IPR015526">
    <property type="entry name" value="Frizzled/SFRP"/>
</dbReference>
<dbReference type="GO" id="GO:0060070">
    <property type="term" value="P:canonical Wnt signaling pathway"/>
    <property type="evidence" value="ECO:0007669"/>
    <property type="project" value="TreeGrafter"/>
</dbReference>
<evidence type="ECO:0000256" key="3">
    <source>
        <dbReference type="ARBA" id="ARBA00022473"/>
    </source>
</evidence>
<dbReference type="SUPFAM" id="SSF50242">
    <property type="entry name" value="TIMP-like"/>
    <property type="match status" value="1"/>
</dbReference>
<evidence type="ECO:0000313" key="13">
    <source>
        <dbReference type="EMBL" id="THD27536.1"/>
    </source>
</evidence>
<keyword evidence="8 9" id="KW-1015">Disulfide bond</keyword>
<keyword evidence="7" id="KW-0221">Differentiation</keyword>
<feature type="domain" description="FZ" evidence="11">
    <location>
        <begin position="135"/>
        <end position="257"/>
    </location>
</feature>
<dbReference type="GO" id="GO:0035567">
    <property type="term" value="P:non-canonical Wnt signaling pathway"/>
    <property type="evidence" value="ECO:0007669"/>
    <property type="project" value="TreeGrafter"/>
</dbReference>
<keyword evidence="6" id="KW-0732">Signal</keyword>
<protein>
    <submittedName>
        <fullName evidence="13">Secreted frizzled protein 2</fullName>
    </submittedName>
</protein>
<dbReference type="GO" id="GO:0030154">
    <property type="term" value="P:cell differentiation"/>
    <property type="evidence" value="ECO:0007669"/>
    <property type="project" value="UniProtKB-KW"/>
</dbReference>
<evidence type="ECO:0000256" key="2">
    <source>
        <dbReference type="ARBA" id="ARBA00010054"/>
    </source>
</evidence>
<comment type="caution">
    <text evidence="9">Lacks conserved residue(s) required for the propagation of feature annotation.</text>
</comment>
<dbReference type="Gene3D" id="1.10.2000.10">
    <property type="entry name" value="Frizzled cysteine-rich domain"/>
    <property type="match status" value="1"/>
</dbReference>
<reference evidence="13" key="1">
    <citation type="submission" date="2019-03" db="EMBL/GenBank/DDBJ databases">
        <title>Improved annotation for the trematode Fasciola hepatica.</title>
        <authorList>
            <person name="Choi Y.-J."/>
            <person name="Martin J."/>
            <person name="Mitreva M."/>
        </authorList>
    </citation>
    <scope>NUCLEOTIDE SEQUENCE [LARGE SCALE GENOMIC DNA]</scope>
</reference>
<dbReference type="SMART" id="SM00063">
    <property type="entry name" value="FRI"/>
    <property type="match status" value="1"/>
</dbReference>
<dbReference type="PANTHER" id="PTHR11309">
    <property type="entry name" value="FRIZZLED"/>
    <property type="match status" value="1"/>
</dbReference>
<dbReference type="SUPFAM" id="SSF63501">
    <property type="entry name" value="Frizzled cysteine-rich domain"/>
    <property type="match status" value="1"/>
</dbReference>
<evidence type="ECO:0000259" key="11">
    <source>
        <dbReference type="PROSITE" id="PS50038"/>
    </source>
</evidence>
<proteinExistence type="inferred from homology"/>
<evidence type="ECO:0000256" key="10">
    <source>
        <dbReference type="SAM" id="MobiDB-lite"/>
    </source>
</evidence>
<sequence>MCVRVCHSSIMSRTHPNETGRAVAFLGLLVLTLSTVRNIDAVIPFLRSFSYSKNQPNPSHFLHNRPSVWMTKYTTPMNQPPASDQPTADTVLFGAGSSLEEMSDATLTRDSLSPALNAVDPGTYYADWHQMLHGQGTHRCLAIPPNMSLCQNVGYRRMVLPNYLQHEELKEAVDQSQVWVSLAHTECHPDLKKFLCALYAPVCVEEFPEQLIHPCSDLCEDVRQSCLPKMLQFGFGWPEIVKCSRFPASSSKMCIPLTAKKRPRCSGCVAEPTFESIVSSYCMADVALRARIVHVSRTNHSTVSTYLQLDRKPKVFKLATNARRSPSLNIEVSCDCGILDGALEDEKGRLGRWLIMGKLSADQKTLQVEHLSRIRKQNHGLKRALRAIRRPSSNLCRLTLPISRHPGSKSRVNEPVTAEPTAVSIDPPQANHVNKRATPRLRARAHMYEQRGTRGSVYREYRAQTIAPSRRSLVRRSQKYSGRPALPMVPYESYATQTPRFAYSVEWPRTTRPFSGHIIGSSGLDPPLDTTITSGNRLLETENDLFAPQNLVPWL</sequence>
<dbReference type="PROSITE" id="PS50038">
    <property type="entry name" value="FZ"/>
    <property type="match status" value="1"/>
</dbReference>
<evidence type="ECO:0000256" key="1">
    <source>
        <dbReference type="ARBA" id="ARBA00004613"/>
    </source>
</evidence>
<dbReference type="InterPro" id="IPR036790">
    <property type="entry name" value="Frizzled_dom_sf"/>
</dbReference>
<dbReference type="InterPro" id="IPR008993">
    <property type="entry name" value="TIMP-like_OB-fold"/>
</dbReference>
<accession>A0A4E0RI32</accession>
<evidence type="ECO:0000256" key="6">
    <source>
        <dbReference type="ARBA" id="ARBA00022729"/>
    </source>
</evidence>
<evidence type="ECO:0000256" key="8">
    <source>
        <dbReference type="ARBA" id="ARBA00023157"/>
    </source>
</evidence>
<feature type="domain" description="NTR" evidence="12">
    <location>
        <begin position="265"/>
        <end position="396"/>
    </location>
</feature>
<dbReference type="GO" id="GO:0005615">
    <property type="term" value="C:extracellular space"/>
    <property type="evidence" value="ECO:0007669"/>
    <property type="project" value="TreeGrafter"/>
</dbReference>
<gene>
    <name evidence="13" type="ORF">D915_001661</name>
</gene>
<dbReference type="EMBL" id="JXXN02000394">
    <property type="protein sequence ID" value="THD27536.1"/>
    <property type="molecule type" value="Genomic_DNA"/>
</dbReference>
<comment type="caution">
    <text evidence="13">The sequence shown here is derived from an EMBL/GenBank/DDBJ whole genome shotgun (WGS) entry which is preliminary data.</text>
</comment>
<evidence type="ECO:0000259" key="12">
    <source>
        <dbReference type="PROSITE" id="PS50189"/>
    </source>
</evidence>